<sequence length="23" mass="2641">PDETPRNGRSVCPVFSYWASRCL</sequence>
<gene>
    <name evidence="1" type="ORF">METZ01_LOCUS397540</name>
</gene>
<dbReference type="AlphaFoldDB" id="A0A382VDT7"/>
<dbReference type="EMBL" id="UINC01151212">
    <property type="protein sequence ID" value="SVD44686.1"/>
    <property type="molecule type" value="Genomic_DNA"/>
</dbReference>
<name>A0A382VDT7_9ZZZZ</name>
<feature type="non-terminal residue" evidence="1">
    <location>
        <position position="23"/>
    </location>
</feature>
<proteinExistence type="predicted"/>
<feature type="non-terminal residue" evidence="1">
    <location>
        <position position="1"/>
    </location>
</feature>
<protein>
    <submittedName>
        <fullName evidence="1">Uncharacterized protein</fullName>
    </submittedName>
</protein>
<evidence type="ECO:0000313" key="1">
    <source>
        <dbReference type="EMBL" id="SVD44686.1"/>
    </source>
</evidence>
<accession>A0A382VDT7</accession>
<organism evidence="1">
    <name type="scientific">marine metagenome</name>
    <dbReference type="NCBI Taxonomy" id="408172"/>
    <lineage>
        <taxon>unclassified sequences</taxon>
        <taxon>metagenomes</taxon>
        <taxon>ecological metagenomes</taxon>
    </lineage>
</organism>
<reference evidence="1" key="1">
    <citation type="submission" date="2018-05" db="EMBL/GenBank/DDBJ databases">
        <authorList>
            <person name="Lanie J.A."/>
            <person name="Ng W.-L."/>
            <person name="Kazmierczak K.M."/>
            <person name="Andrzejewski T.M."/>
            <person name="Davidsen T.M."/>
            <person name="Wayne K.J."/>
            <person name="Tettelin H."/>
            <person name="Glass J.I."/>
            <person name="Rusch D."/>
            <person name="Podicherti R."/>
            <person name="Tsui H.-C.T."/>
            <person name="Winkler M.E."/>
        </authorList>
    </citation>
    <scope>NUCLEOTIDE SEQUENCE</scope>
</reference>